<keyword evidence="4" id="KW-0479">Metal-binding</keyword>
<dbReference type="GO" id="GO:0003677">
    <property type="term" value="F:DNA binding"/>
    <property type="evidence" value="ECO:0007669"/>
    <property type="project" value="InterPro"/>
</dbReference>
<organism evidence="15 16">
    <name type="scientific">Conger conger</name>
    <name type="common">Conger eel</name>
    <name type="synonym">Muraena conger</name>
    <dbReference type="NCBI Taxonomy" id="82655"/>
    <lineage>
        <taxon>Eukaryota</taxon>
        <taxon>Metazoa</taxon>
        <taxon>Chordata</taxon>
        <taxon>Craniata</taxon>
        <taxon>Vertebrata</taxon>
        <taxon>Euteleostomi</taxon>
        <taxon>Actinopterygii</taxon>
        <taxon>Neopterygii</taxon>
        <taxon>Teleostei</taxon>
        <taxon>Anguilliformes</taxon>
        <taxon>Congridae</taxon>
        <taxon>Conger</taxon>
    </lineage>
</organism>
<evidence type="ECO:0000256" key="2">
    <source>
        <dbReference type="ARBA" id="ARBA00009037"/>
    </source>
</evidence>
<evidence type="ECO:0000256" key="7">
    <source>
        <dbReference type="ARBA" id="ARBA00022989"/>
    </source>
</evidence>
<feature type="domain" description="CXXC-type" evidence="14">
    <location>
        <begin position="855"/>
        <end position="902"/>
    </location>
</feature>
<feature type="compositionally biased region" description="Basic residues" evidence="10">
    <location>
        <begin position="711"/>
        <end position="723"/>
    </location>
</feature>
<dbReference type="InterPro" id="IPR046755">
    <property type="entry name" value="VAS1_LD"/>
</dbReference>
<name>A0A9Q1D6P5_CONCO</name>
<feature type="region of interest" description="Disordered" evidence="10">
    <location>
        <begin position="711"/>
        <end position="793"/>
    </location>
</feature>
<dbReference type="Gene3D" id="2.40.160.110">
    <property type="match status" value="1"/>
</dbReference>
<dbReference type="Pfam" id="PF20520">
    <property type="entry name" value="Ac45-VOA1_TM"/>
    <property type="match status" value="1"/>
</dbReference>
<feature type="chain" id="PRO_5040322655" description="Methyl-CpG-binding domain protein 1" evidence="12">
    <location>
        <begin position="30"/>
        <end position="1279"/>
    </location>
</feature>
<dbReference type="InterPro" id="IPR002857">
    <property type="entry name" value="Znf_CXXC"/>
</dbReference>
<dbReference type="SUPFAM" id="SSF54171">
    <property type="entry name" value="DNA-binding domain"/>
    <property type="match status" value="1"/>
</dbReference>
<feature type="region of interest" description="Disordered" evidence="10">
    <location>
        <begin position="493"/>
        <end position="624"/>
    </location>
</feature>
<feature type="compositionally biased region" description="Acidic residues" evidence="10">
    <location>
        <begin position="494"/>
        <end position="503"/>
    </location>
</feature>
<evidence type="ECO:0000256" key="8">
    <source>
        <dbReference type="ARBA" id="ARBA00023136"/>
    </source>
</evidence>
<dbReference type="AlphaFoldDB" id="A0A9Q1D6P5"/>
<feature type="compositionally biased region" description="Acidic residues" evidence="10">
    <location>
        <begin position="559"/>
        <end position="572"/>
    </location>
</feature>
<keyword evidence="6" id="KW-0862">Zinc</keyword>
<feature type="domain" description="CXXC-type" evidence="14">
    <location>
        <begin position="969"/>
        <end position="1019"/>
    </location>
</feature>
<dbReference type="GO" id="GO:0030659">
    <property type="term" value="C:cytoplasmic vesicle membrane"/>
    <property type="evidence" value="ECO:0007669"/>
    <property type="project" value="UniProtKB-ARBA"/>
</dbReference>
<dbReference type="FunFam" id="2.40.160.110:FF:000003">
    <property type="entry name" value="ATPase H+ transporting accessory protein 1"/>
    <property type="match status" value="1"/>
</dbReference>
<dbReference type="Pfam" id="PF05827">
    <property type="entry name" value="VAS1_LD"/>
    <property type="match status" value="1"/>
</dbReference>
<evidence type="ECO:0000256" key="6">
    <source>
        <dbReference type="ARBA" id="ARBA00022833"/>
    </source>
</evidence>
<dbReference type="InterPro" id="IPR046756">
    <property type="entry name" value="VAS1/VOA1_TM"/>
</dbReference>
<evidence type="ECO:0000256" key="9">
    <source>
        <dbReference type="PROSITE-ProRule" id="PRU00509"/>
    </source>
</evidence>
<dbReference type="CDD" id="cd01396">
    <property type="entry name" value="MeCP2_MBD"/>
    <property type="match status" value="1"/>
</dbReference>
<keyword evidence="7 11" id="KW-1133">Transmembrane helix</keyword>
<dbReference type="GO" id="GO:0098588">
    <property type="term" value="C:bounding membrane of organelle"/>
    <property type="evidence" value="ECO:0007669"/>
    <property type="project" value="UniProtKB-ARBA"/>
</dbReference>
<feature type="compositionally biased region" description="Low complexity" evidence="10">
    <location>
        <begin position="780"/>
        <end position="791"/>
    </location>
</feature>
<dbReference type="OrthoDB" id="9985059at2759"/>
<comment type="caution">
    <text evidence="15">The sequence shown here is derived from an EMBL/GenBank/DDBJ whole genome shotgun (WGS) entry which is preliminary data.</text>
</comment>
<protein>
    <recommendedName>
        <fullName evidence="17">Methyl-CpG-binding domain protein 1</fullName>
    </recommendedName>
</protein>
<proteinExistence type="inferred from homology"/>
<accession>A0A9Q1D6P5</accession>
<dbReference type="PANTHER" id="PTHR12471:SF2">
    <property type="entry name" value="V-TYPE PROTON ATPASE SUBUNIT S1"/>
    <property type="match status" value="1"/>
</dbReference>
<dbReference type="InterPro" id="IPR008388">
    <property type="entry name" value="Ac45_acc_su"/>
</dbReference>
<dbReference type="GO" id="GO:0033176">
    <property type="term" value="C:proton-transporting V-type ATPase complex"/>
    <property type="evidence" value="ECO:0007669"/>
    <property type="project" value="TreeGrafter"/>
</dbReference>
<dbReference type="GO" id="GO:0008270">
    <property type="term" value="F:zinc ion binding"/>
    <property type="evidence" value="ECO:0007669"/>
    <property type="project" value="UniProtKB-KW"/>
</dbReference>
<evidence type="ECO:0008006" key="17">
    <source>
        <dbReference type="Google" id="ProtNLM"/>
    </source>
</evidence>
<dbReference type="PROSITE" id="PS51058">
    <property type="entry name" value="ZF_CXXC"/>
    <property type="match status" value="2"/>
</dbReference>
<evidence type="ECO:0000259" key="14">
    <source>
        <dbReference type="PROSITE" id="PS51058"/>
    </source>
</evidence>
<keyword evidence="16" id="KW-1185">Reference proteome</keyword>
<dbReference type="Pfam" id="PF01429">
    <property type="entry name" value="MBD"/>
    <property type="match status" value="1"/>
</dbReference>
<dbReference type="PANTHER" id="PTHR12471">
    <property type="entry name" value="VACUOLAR ATP SYNTHASE SUBUNIT S1"/>
    <property type="match status" value="1"/>
</dbReference>
<keyword evidence="8 11" id="KW-0472">Membrane</keyword>
<evidence type="ECO:0000256" key="1">
    <source>
        <dbReference type="ARBA" id="ARBA00004167"/>
    </source>
</evidence>
<evidence type="ECO:0000313" key="16">
    <source>
        <dbReference type="Proteomes" id="UP001152803"/>
    </source>
</evidence>
<reference evidence="15" key="1">
    <citation type="journal article" date="2023" name="Science">
        <title>Genome structures resolve the early diversification of teleost fishes.</title>
        <authorList>
            <person name="Parey E."/>
            <person name="Louis A."/>
            <person name="Montfort J."/>
            <person name="Bouchez O."/>
            <person name="Roques C."/>
            <person name="Iampietro C."/>
            <person name="Lluch J."/>
            <person name="Castinel A."/>
            <person name="Donnadieu C."/>
            <person name="Desvignes T."/>
            <person name="Floi Bucao C."/>
            <person name="Jouanno E."/>
            <person name="Wen M."/>
            <person name="Mejri S."/>
            <person name="Dirks R."/>
            <person name="Jansen H."/>
            <person name="Henkel C."/>
            <person name="Chen W.J."/>
            <person name="Zahm M."/>
            <person name="Cabau C."/>
            <person name="Klopp C."/>
            <person name="Thompson A.W."/>
            <person name="Robinson-Rechavi M."/>
            <person name="Braasch I."/>
            <person name="Lecointre G."/>
            <person name="Bobe J."/>
            <person name="Postlethwait J.H."/>
            <person name="Berthelot C."/>
            <person name="Roest Crollius H."/>
            <person name="Guiguen Y."/>
        </authorList>
    </citation>
    <scope>NUCLEOTIDE SEQUENCE</scope>
    <source>
        <strain evidence="15">Concon-B</strain>
    </source>
</reference>
<dbReference type="Gene3D" id="3.30.890.10">
    <property type="entry name" value="Methyl-cpg-binding Protein 2, Chain A"/>
    <property type="match status" value="1"/>
</dbReference>
<feature type="transmembrane region" description="Helical" evidence="11">
    <location>
        <begin position="425"/>
        <end position="444"/>
    </location>
</feature>
<sequence length="1279" mass="140205">MADAKMHRFRFTTSTCAALCCLFLTVCCSDQVPLIMWSGGGVPLGSLAPPAVGHVVSSSQLVSYLNSALSGAPHNVLLFLQEKLSLDDFTMYGGVFGNKQDSAYPNLESALQASPPPSSLVLPMVSWPGVSAVPGLLQERLGTSPLYLEPSTLAQLRLNASVPALLIIRLPYSPGTDMMSPKEVLSGNDEVIGQVLDIVKEQGVPYTAIYTALKPSRVVGEVLSPELRSVGRSLLQVSPSSRYPPVEFKSEGSSCILLWAENLTVSLFSKAKSVWERHDLTPSTFGHTVTPSLTGSSCNHTHSRLIINYENVLGFSSFRLIFSMGRRFYRVSAREWFTLDQVELEYDGQTAVFNGSRNIYAPAEFSYHCESVTSFRYALLVPRSTTDNANQWRVSFTHFQIQGFGVKGQDFSYASDCAGFFTPGIWMGLLTSLLMVLILTYGLHMITQLRTMDRFDDPKGPAISVPQNEVHTKSFRFLQYPRNGCKALSLNESLSEEETDDSLDNGVEGTSEGSVQLGSKAPSFSADSDEHLPAAPGCPGDPTAPAEAGAREPPVDWLEPLEEDDDEEDDGQSWDLDLLPGLNGTGRAEESLAGESELSGSAAGSERFSRKGGKGDLVVQQTRRRRRKQSLVDEDWEDWPSLGAGWKRKEVFRRSGFSIGKTDTYYMSPLGDRLRSKVELAKHLAASLDLTTFDFKSGLFLVQGKMRKLKKFRKASGPVRKRPSSPDSRGTPRRSSPSPQRSMGRPSSITTTPPRHIATPPRTAPSHLAMRPGPTPPLAPLGLSSAPQSPLCHGQRLRPLLKQEAGSPDCTQPELPAPACSRCGGPVGGTGFWRKRQTSLCLKCKGKRKYDPPNIIFRKWLPCGNCRACLRTEDCGLCASCRNGQLNHENNRPVRCRKRKCLCPIRKKTAKEKLAEKVKKLAKLDEPYIPSEVKKVKPISINKESESELIVCIDGPDEDGDKDEEEVKGCFRRPFVGRCGRCRGCLRSADCGCCNACVAAPRRTACGRARRPCLLRYCRRPAELVQHVVHEGWMGLGSPRPHYSKAFWDGWEFSEDEEVDEVAGAEVPGDYKLQQEADKDVSTSQNYFKADSRRIDIAKANALSEGLPDTSHSMSSVFSLAEGAQAVGEALVGEGAGVPWEPELQALLEAVRRMALPPYWVGLLAEGPSLQLVQCSKHSTMADTSLLIDSDFYYQISVQGQPLQLTHSLYRDHPRKLPTVAHVVALLLDLERHAVCQGSHEDTGGALPVCTIGAGQGLFREALNHTDPNIDVLTQGERG</sequence>
<feature type="domain" description="MBD" evidence="13">
    <location>
        <begin position="632"/>
        <end position="700"/>
    </location>
</feature>
<evidence type="ECO:0000256" key="5">
    <source>
        <dbReference type="ARBA" id="ARBA00022771"/>
    </source>
</evidence>
<keyword evidence="3 11" id="KW-0812">Transmembrane</keyword>
<dbReference type="PROSITE" id="PS50982">
    <property type="entry name" value="MBD"/>
    <property type="match status" value="1"/>
</dbReference>
<evidence type="ECO:0000256" key="12">
    <source>
        <dbReference type="SAM" id="SignalP"/>
    </source>
</evidence>
<dbReference type="InterPro" id="IPR001739">
    <property type="entry name" value="Methyl_CpG_DNA-bd"/>
</dbReference>
<dbReference type="GO" id="GO:0030641">
    <property type="term" value="P:regulation of cellular pH"/>
    <property type="evidence" value="ECO:0007669"/>
    <property type="project" value="TreeGrafter"/>
</dbReference>
<evidence type="ECO:0000259" key="13">
    <source>
        <dbReference type="PROSITE" id="PS50982"/>
    </source>
</evidence>
<comment type="similarity">
    <text evidence="2">Belongs to the vacuolar ATPase subunit S1 family.</text>
</comment>
<feature type="compositionally biased region" description="Low complexity" evidence="10">
    <location>
        <begin position="725"/>
        <end position="748"/>
    </location>
</feature>
<dbReference type="EMBL" id="JAFJMO010000013">
    <property type="protein sequence ID" value="KAJ8259237.1"/>
    <property type="molecule type" value="Genomic_DNA"/>
</dbReference>
<dbReference type="SMART" id="SM00391">
    <property type="entry name" value="MBD"/>
    <property type="match status" value="1"/>
</dbReference>
<evidence type="ECO:0000313" key="15">
    <source>
        <dbReference type="EMBL" id="KAJ8259237.1"/>
    </source>
</evidence>
<dbReference type="GO" id="GO:0001671">
    <property type="term" value="F:ATPase activator activity"/>
    <property type="evidence" value="ECO:0007669"/>
    <property type="project" value="TreeGrafter"/>
</dbReference>
<dbReference type="Pfam" id="PF02008">
    <property type="entry name" value="zf-CXXC"/>
    <property type="match status" value="1"/>
</dbReference>
<feature type="signal peptide" evidence="12">
    <location>
        <begin position="1"/>
        <end position="29"/>
    </location>
</feature>
<dbReference type="Proteomes" id="UP001152803">
    <property type="component" value="Unassembled WGS sequence"/>
</dbReference>
<keyword evidence="5 9" id="KW-0863">Zinc-finger</keyword>
<keyword evidence="12" id="KW-0732">Signal</keyword>
<feature type="compositionally biased region" description="Low complexity" evidence="10">
    <location>
        <begin position="591"/>
        <end position="606"/>
    </location>
</feature>
<evidence type="ECO:0000256" key="3">
    <source>
        <dbReference type="ARBA" id="ARBA00022692"/>
    </source>
</evidence>
<dbReference type="InterPro" id="IPR016177">
    <property type="entry name" value="DNA-bd_dom_sf"/>
</dbReference>
<gene>
    <name evidence="15" type="ORF">COCON_G00182490</name>
</gene>
<evidence type="ECO:0000256" key="4">
    <source>
        <dbReference type="ARBA" id="ARBA00022723"/>
    </source>
</evidence>
<dbReference type="GO" id="GO:0012505">
    <property type="term" value="C:endomembrane system"/>
    <property type="evidence" value="ECO:0007669"/>
    <property type="project" value="UniProtKB-ARBA"/>
</dbReference>
<evidence type="ECO:0000256" key="11">
    <source>
        <dbReference type="SAM" id="Phobius"/>
    </source>
</evidence>
<comment type="subcellular location">
    <subcellularLocation>
        <location evidence="1">Membrane</location>
        <topology evidence="1">Single-pass membrane protein</topology>
    </subcellularLocation>
</comment>
<evidence type="ECO:0000256" key="10">
    <source>
        <dbReference type="SAM" id="MobiDB-lite"/>
    </source>
</evidence>